<evidence type="ECO:0000313" key="3">
    <source>
        <dbReference type="EMBL" id="MET4636622.1"/>
    </source>
</evidence>
<feature type="transmembrane region" description="Helical" evidence="2">
    <location>
        <begin position="28"/>
        <end position="49"/>
    </location>
</feature>
<comment type="caution">
    <text evidence="3">The sequence shown here is derived from an EMBL/GenBank/DDBJ whole genome shotgun (WGS) entry which is preliminary data.</text>
</comment>
<keyword evidence="2" id="KW-0472">Membrane</keyword>
<accession>A0ABV2R5Q7</accession>
<reference evidence="3 4" key="1">
    <citation type="submission" date="2024-06" db="EMBL/GenBank/DDBJ databases">
        <title>Sorghum-associated microbial communities from plants grown in Nebraska, USA.</title>
        <authorList>
            <person name="Schachtman D."/>
        </authorList>
    </citation>
    <scope>NUCLEOTIDE SEQUENCE [LARGE SCALE GENOMIC DNA]</scope>
    <source>
        <strain evidence="3 4">3207</strain>
    </source>
</reference>
<name>A0ABV2R5Q7_9HYPH</name>
<keyword evidence="4" id="KW-1185">Reference proteome</keyword>
<evidence type="ECO:0000313" key="4">
    <source>
        <dbReference type="Proteomes" id="UP001549321"/>
    </source>
</evidence>
<organism evidence="3 4">
    <name type="scientific">Kaistia defluvii</name>
    <dbReference type="NCBI Taxonomy" id="410841"/>
    <lineage>
        <taxon>Bacteria</taxon>
        <taxon>Pseudomonadati</taxon>
        <taxon>Pseudomonadota</taxon>
        <taxon>Alphaproteobacteria</taxon>
        <taxon>Hyphomicrobiales</taxon>
        <taxon>Kaistiaceae</taxon>
        <taxon>Kaistia</taxon>
    </lineage>
</organism>
<protein>
    <recommendedName>
        <fullName evidence="5">DUF2946 domain-containing protein</fullName>
    </recommendedName>
</protein>
<evidence type="ECO:0000256" key="2">
    <source>
        <dbReference type="SAM" id="Phobius"/>
    </source>
</evidence>
<proteinExistence type="predicted"/>
<evidence type="ECO:0000256" key="1">
    <source>
        <dbReference type="SAM" id="MobiDB-lite"/>
    </source>
</evidence>
<sequence>MNRNLSDPDIDAGPRKDQFHGMQNIRRLVALVWIILSVLVPGGAGPAMAMDHAGQPDCPHAAPVIHAAATSQLGVPAHRMAMASGGPASHTPAAPMAMPSCCVALPGFALFVEAMPERLAAPGAAPRPLSDVMPAQRAIGPDLPPPRA</sequence>
<dbReference type="EMBL" id="JBEPSM010000005">
    <property type="protein sequence ID" value="MET4636622.1"/>
    <property type="molecule type" value="Genomic_DNA"/>
</dbReference>
<gene>
    <name evidence="3" type="ORF">ABIE08_004585</name>
</gene>
<feature type="region of interest" description="Disordered" evidence="1">
    <location>
        <begin position="124"/>
        <end position="148"/>
    </location>
</feature>
<keyword evidence="2" id="KW-0812">Transmembrane</keyword>
<dbReference type="Proteomes" id="UP001549321">
    <property type="component" value="Unassembled WGS sequence"/>
</dbReference>
<keyword evidence="2" id="KW-1133">Transmembrane helix</keyword>
<evidence type="ECO:0008006" key="5">
    <source>
        <dbReference type="Google" id="ProtNLM"/>
    </source>
</evidence>